<dbReference type="AlphaFoldDB" id="A0A7V7RNE7"/>
<keyword evidence="2" id="KW-0808">Transferase</keyword>
<evidence type="ECO:0000313" key="2">
    <source>
        <dbReference type="EMBL" id="KAB2333974.1"/>
    </source>
</evidence>
<feature type="domain" description="N-acetyltransferase" evidence="1">
    <location>
        <begin position="145"/>
        <end position="274"/>
    </location>
</feature>
<dbReference type="Gene3D" id="3.40.630.30">
    <property type="match status" value="1"/>
</dbReference>
<dbReference type="PROSITE" id="PS51186">
    <property type="entry name" value="GNAT"/>
    <property type="match status" value="1"/>
</dbReference>
<dbReference type="PANTHER" id="PTHR31143:SF2">
    <property type="entry name" value="FR47-LIKE DOMAIN-CONTAINING PROTEIN-RELATED"/>
    <property type="match status" value="1"/>
</dbReference>
<proteinExistence type="predicted"/>
<dbReference type="OrthoDB" id="7054616at2"/>
<dbReference type="Proteomes" id="UP000441354">
    <property type="component" value="Unassembled WGS sequence"/>
</dbReference>
<protein>
    <submittedName>
        <fullName evidence="2">GNAT family N-acetyltransferase</fullName>
    </submittedName>
</protein>
<gene>
    <name evidence="2" type="ORF">F7732_07780</name>
</gene>
<dbReference type="EMBL" id="WBOT01000002">
    <property type="protein sequence ID" value="KAB2333974.1"/>
    <property type="molecule type" value="Genomic_DNA"/>
</dbReference>
<accession>A0A7V7RNE7</accession>
<evidence type="ECO:0000259" key="1">
    <source>
        <dbReference type="PROSITE" id="PS51186"/>
    </source>
</evidence>
<organism evidence="2 3">
    <name type="scientific">Bacillus mesophilum</name>
    <dbReference type="NCBI Taxonomy" id="1071718"/>
    <lineage>
        <taxon>Bacteria</taxon>
        <taxon>Bacillati</taxon>
        <taxon>Bacillota</taxon>
        <taxon>Bacilli</taxon>
        <taxon>Bacillales</taxon>
        <taxon>Bacillaceae</taxon>
        <taxon>Bacillus</taxon>
    </lineage>
</organism>
<evidence type="ECO:0000313" key="3">
    <source>
        <dbReference type="Proteomes" id="UP000441354"/>
    </source>
</evidence>
<dbReference type="InterPro" id="IPR000182">
    <property type="entry name" value="GNAT_dom"/>
</dbReference>
<dbReference type="SUPFAM" id="SSF55729">
    <property type="entry name" value="Acyl-CoA N-acyltransferases (Nat)"/>
    <property type="match status" value="1"/>
</dbReference>
<name>A0A7V7RNE7_9BACI</name>
<dbReference type="GO" id="GO:0016747">
    <property type="term" value="F:acyltransferase activity, transferring groups other than amino-acyl groups"/>
    <property type="evidence" value="ECO:0007669"/>
    <property type="project" value="InterPro"/>
</dbReference>
<dbReference type="InterPro" id="IPR027365">
    <property type="entry name" value="GNAT_acetyltra_YdfB-like"/>
</dbReference>
<dbReference type="InterPro" id="IPR016181">
    <property type="entry name" value="Acyl_CoA_acyltransferase"/>
</dbReference>
<sequence length="274" mass="31292">MITELKESEFYKCRGLLNDHGQLEARAIVEGVNPGRVFVDDMESPASGLIWLGNNDGFIFIGNERNDVFNTGLNHFIDTVIAPEANKVGLNWFEGIGNHPQWNTTIEKVFAYRRLGSWNQRVYTLQKDDYKAANKPAFDEKYKVVQISEIFYDKQIKNMDFLHAKMAEYGASAESFFQRGTGYCVVHQNKIVSVCFSGFVVEQFHCVDIETLEEHRGKKLAQLAANAFVENCLNHSFVPYWDCMASNKPSIAVAENIGFKNVFNYIGYEFKFDV</sequence>
<dbReference type="Pfam" id="PF12746">
    <property type="entry name" value="GNAT_acetyltran"/>
    <property type="match status" value="1"/>
</dbReference>
<dbReference type="PANTHER" id="PTHR31143">
    <property type="match status" value="1"/>
</dbReference>
<keyword evidence="3" id="KW-1185">Reference proteome</keyword>
<comment type="caution">
    <text evidence="2">The sequence shown here is derived from an EMBL/GenBank/DDBJ whole genome shotgun (WGS) entry which is preliminary data.</text>
</comment>
<dbReference type="RefSeq" id="WP_151573337.1">
    <property type="nucleotide sequence ID" value="NZ_WBOT01000002.1"/>
</dbReference>
<reference evidence="2 3" key="1">
    <citation type="journal article" date="2014" name="Arch. Microbiol.">
        <title>Bacillus mesophilum sp. nov., strain IITR-54T, a novel 4-chlorobiphenyl dechlorinating bacterium.</title>
        <authorList>
            <person name="Manickam N."/>
            <person name="Singh N.K."/>
            <person name="Bajaj A."/>
            <person name="Kumar R.M."/>
            <person name="Kaur G."/>
            <person name="Kaur N."/>
            <person name="Bala M."/>
            <person name="Kumar A."/>
            <person name="Mayilraj S."/>
        </authorList>
    </citation>
    <scope>NUCLEOTIDE SEQUENCE [LARGE SCALE GENOMIC DNA]</scope>
    <source>
        <strain evidence="2 3">IITR-54</strain>
    </source>
</reference>